<dbReference type="AlphaFoldDB" id="A0A645FG95"/>
<name>A0A645FG95_9ZZZZ</name>
<dbReference type="AntiFam" id="ANF00217">
    <property type="entry name" value="Shadow ORF (opposite uvrB)"/>
</dbReference>
<proteinExistence type="predicted"/>
<protein>
    <submittedName>
        <fullName evidence="1">Uncharacterized protein</fullName>
    </submittedName>
</protein>
<organism evidence="1">
    <name type="scientific">bioreactor metagenome</name>
    <dbReference type="NCBI Taxonomy" id="1076179"/>
    <lineage>
        <taxon>unclassified sequences</taxon>
        <taxon>metagenomes</taxon>
        <taxon>ecological metagenomes</taxon>
    </lineage>
</organism>
<accession>A0A645FG95</accession>
<dbReference type="EMBL" id="VSSQ01059904">
    <property type="protein sequence ID" value="MPN13408.1"/>
    <property type="molecule type" value="Genomic_DNA"/>
</dbReference>
<comment type="caution">
    <text evidence="1">The sequence shown here is derived from an EMBL/GenBank/DDBJ whole genome shotgun (WGS) entry which is preliminary data.</text>
</comment>
<sequence>MVAAIHRMQLWQHDMALIHKQQKIIGEVIQQCTGHAARNAAGQHAGVVFDPFADAHLLQHFHIIHRALGNALGFDQLALFGKLLYLLFHFSFNVKNGIVHFFFGHNVVAGRENGNMLNCVAPLAGQR</sequence>
<gene>
    <name evidence="1" type="ORF">SDC9_160729</name>
</gene>
<evidence type="ECO:0000313" key="1">
    <source>
        <dbReference type="EMBL" id="MPN13408.1"/>
    </source>
</evidence>
<reference evidence="1" key="1">
    <citation type="submission" date="2019-08" db="EMBL/GenBank/DDBJ databases">
        <authorList>
            <person name="Kucharzyk K."/>
            <person name="Murdoch R.W."/>
            <person name="Higgins S."/>
            <person name="Loffler F."/>
        </authorList>
    </citation>
    <scope>NUCLEOTIDE SEQUENCE</scope>
</reference>